<feature type="domain" description="EF-hand" evidence="3">
    <location>
        <begin position="137"/>
        <end position="172"/>
    </location>
</feature>
<dbReference type="PANTHER" id="PTHR23064">
    <property type="entry name" value="TROPONIN"/>
    <property type="match status" value="1"/>
</dbReference>
<dbReference type="InterPro" id="IPR018247">
    <property type="entry name" value="EF_Hand_1_Ca_BS"/>
</dbReference>
<dbReference type="Pfam" id="PF13202">
    <property type="entry name" value="EF-hand_5"/>
    <property type="match status" value="1"/>
</dbReference>
<evidence type="ECO:0000313" key="4">
    <source>
        <dbReference type="EMBL" id="GAQ82954.1"/>
    </source>
</evidence>
<gene>
    <name evidence="4" type="ORF">KFL_001300170</name>
</gene>
<sequence>MGQKSSKRREEVVSEIEKRMVAAVVARHKDPNRKVPPSFDAVALKFPVINKAFCEVREVFNKFDVDKSKTIDLEEMKSCFKDLHFQIPEGEVQAYFKESDMDGSGKIDFREFVVIIALSYLLAPPRRDNALSPQLQKAVESIVDAFMFCDKDGSGYVSKDEITNSFAETCGNLRRPSGGVRSVVGPRWLEMDWDANGTVSFKEFLFAFADWVGADEED</sequence>
<feature type="domain" description="EF-hand" evidence="3">
    <location>
        <begin position="87"/>
        <end position="122"/>
    </location>
</feature>
<dbReference type="GO" id="GO:0005509">
    <property type="term" value="F:calcium ion binding"/>
    <property type="evidence" value="ECO:0007669"/>
    <property type="project" value="InterPro"/>
</dbReference>
<organism evidence="4 5">
    <name type="scientific">Klebsormidium nitens</name>
    <name type="common">Green alga</name>
    <name type="synonym">Ulothrix nitens</name>
    <dbReference type="NCBI Taxonomy" id="105231"/>
    <lineage>
        <taxon>Eukaryota</taxon>
        <taxon>Viridiplantae</taxon>
        <taxon>Streptophyta</taxon>
        <taxon>Klebsormidiophyceae</taxon>
        <taxon>Klebsormidiales</taxon>
        <taxon>Klebsormidiaceae</taxon>
        <taxon>Klebsormidium</taxon>
    </lineage>
</organism>
<protein>
    <submittedName>
        <fullName evidence="4">EF-hand domain containing protein</fullName>
    </submittedName>
</protein>
<dbReference type="FunFam" id="1.10.238.10:FF:000003">
    <property type="entry name" value="Calmodulin A"/>
    <property type="match status" value="1"/>
</dbReference>
<dbReference type="STRING" id="105231.A0A1Y1HWD5"/>
<dbReference type="OrthoDB" id="26525at2759"/>
<proteinExistence type="predicted"/>
<dbReference type="Proteomes" id="UP000054558">
    <property type="component" value="Unassembled WGS sequence"/>
</dbReference>
<keyword evidence="5" id="KW-1185">Reference proteome</keyword>
<name>A0A1Y1HWD5_KLENI</name>
<dbReference type="CDD" id="cd00051">
    <property type="entry name" value="EFh"/>
    <property type="match status" value="1"/>
</dbReference>
<dbReference type="PROSITE" id="PS00018">
    <property type="entry name" value="EF_HAND_1"/>
    <property type="match status" value="3"/>
</dbReference>
<accession>A0A1Y1HWD5</accession>
<reference evidence="4 5" key="1">
    <citation type="journal article" date="2014" name="Nat. Commun.">
        <title>Klebsormidium flaccidum genome reveals primary factors for plant terrestrial adaptation.</title>
        <authorList>
            <person name="Hori K."/>
            <person name="Maruyama F."/>
            <person name="Fujisawa T."/>
            <person name="Togashi T."/>
            <person name="Yamamoto N."/>
            <person name="Seo M."/>
            <person name="Sato S."/>
            <person name="Yamada T."/>
            <person name="Mori H."/>
            <person name="Tajima N."/>
            <person name="Moriyama T."/>
            <person name="Ikeuchi M."/>
            <person name="Watanabe M."/>
            <person name="Wada H."/>
            <person name="Kobayashi K."/>
            <person name="Saito M."/>
            <person name="Masuda T."/>
            <person name="Sasaki-Sekimoto Y."/>
            <person name="Mashiguchi K."/>
            <person name="Awai K."/>
            <person name="Shimojima M."/>
            <person name="Masuda S."/>
            <person name="Iwai M."/>
            <person name="Nobusawa T."/>
            <person name="Narise T."/>
            <person name="Kondo S."/>
            <person name="Saito H."/>
            <person name="Sato R."/>
            <person name="Murakawa M."/>
            <person name="Ihara Y."/>
            <person name="Oshima-Yamada Y."/>
            <person name="Ohtaka K."/>
            <person name="Satoh M."/>
            <person name="Sonobe K."/>
            <person name="Ishii M."/>
            <person name="Ohtani R."/>
            <person name="Kanamori-Sato M."/>
            <person name="Honoki R."/>
            <person name="Miyazaki D."/>
            <person name="Mochizuki H."/>
            <person name="Umetsu J."/>
            <person name="Higashi K."/>
            <person name="Shibata D."/>
            <person name="Kamiya Y."/>
            <person name="Sato N."/>
            <person name="Nakamura Y."/>
            <person name="Tabata S."/>
            <person name="Ida S."/>
            <person name="Kurokawa K."/>
            <person name="Ohta H."/>
        </authorList>
    </citation>
    <scope>NUCLEOTIDE SEQUENCE [LARGE SCALE GENOMIC DNA]</scope>
    <source>
        <strain evidence="4 5">NIES-2285</strain>
    </source>
</reference>
<dbReference type="InterPro" id="IPR002048">
    <property type="entry name" value="EF_hand_dom"/>
</dbReference>
<dbReference type="InterPro" id="IPR052591">
    <property type="entry name" value="CML21-like"/>
</dbReference>
<dbReference type="Gene3D" id="1.10.238.10">
    <property type="entry name" value="EF-hand"/>
    <property type="match status" value="2"/>
</dbReference>
<dbReference type="SUPFAM" id="SSF47473">
    <property type="entry name" value="EF-hand"/>
    <property type="match status" value="1"/>
</dbReference>
<keyword evidence="1" id="KW-0677">Repeat</keyword>
<dbReference type="AlphaFoldDB" id="A0A1Y1HWD5"/>
<keyword evidence="2" id="KW-0106">Calcium</keyword>
<evidence type="ECO:0000313" key="5">
    <source>
        <dbReference type="Proteomes" id="UP000054558"/>
    </source>
</evidence>
<evidence type="ECO:0000259" key="3">
    <source>
        <dbReference type="PROSITE" id="PS50222"/>
    </source>
</evidence>
<evidence type="ECO:0000256" key="1">
    <source>
        <dbReference type="ARBA" id="ARBA00022737"/>
    </source>
</evidence>
<dbReference type="Pfam" id="PF13499">
    <property type="entry name" value="EF-hand_7"/>
    <property type="match status" value="1"/>
</dbReference>
<dbReference type="SMART" id="SM00054">
    <property type="entry name" value="EFh"/>
    <property type="match status" value="4"/>
</dbReference>
<dbReference type="OMA" id="PAITWCF"/>
<dbReference type="EMBL" id="DF237079">
    <property type="protein sequence ID" value="GAQ82954.1"/>
    <property type="molecule type" value="Genomic_DNA"/>
</dbReference>
<dbReference type="InterPro" id="IPR011992">
    <property type="entry name" value="EF-hand-dom_pair"/>
</dbReference>
<dbReference type="PROSITE" id="PS50222">
    <property type="entry name" value="EF_HAND_2"/>
    <property type="match status" value="3"/>
</dbReference>
<feature type="domain" description="EF-hand" evidence="3">
    <location>
        <begin position="55"/>
        <end position="86"/>
    </location>
</feature>
<evidence type="ECO:0000256" key="2">
    <source>
        <dbReference type="ARBA" id="ARBA00022837"/>
    </source>
</evidence>